<dbReference type="SUPFAM" id="SSF51366">
    <property type="entry name" value="Ribulose-phoshate binding barrel"/>
    <property type="match status" value="1"/>
</dbReference>
<accession>A0A2M8GIN6</accession>
<dbReference type="InterPro" id="IPR000056">
    <property type="entry name" value="Ribul_P_3_epim-like"/>
</dbReference>
<dbReference type="GO" id="GO:0046872">
    <property type="term" value="F:metal ion binding"/>
    <property type="evidence" value="ECO:0007669"/>
    <property type="project" value="UniProtKB-KW"/>
</dbReference>
<evidence type="ECO:0008006" key="5">
    <source>
        <dbReference type="Google" id="ProtNLM"/>
    </source>
</evidence>
<dbReference type="GO" id="GO:0016857">
    <property type="term" value="F:racemase and epimerase activity, acting on carbohydrates and derivatives"/>
    <property type="evidence" value="ECO:0007669"/>
    <property type="project" value="InterPro"/>
</dbReference>
<dbReference type="InterPro" id="IPR011060">
    <property type="entry name" value="RibuloseP-bd_barrel"/>
</dbReference>
<protein>
    <recommendedName>
        <fullName evidence="5">Ribulose-phosphate 3-epimerase</fullName>
    </recommendedName>
</protein>
<keyword evidence="1" id="KW-0479">Metal-binding</keyword>
<dbReference type="AlphaFoldDB" id="A0A2M8GIN6"/>
<feature type="non-terminal residue" evidence="3">
    <location>
        <position position="1"/>
    </location>
</feature>
<organism evidence="3 4">
    <name type="scientific">Candidatus Shapirobacteria bacterium CG_4_8_14_3_um_filter_35_11</name>
    <dbReference type="NCBI Taxonomy" id="1974874"/>
    <lineage>
        <taxon>Bacteria</taxon>
        <taxon>Candidatus Shapironibacteriota</taxon>
    </lineage>
</organism>
<name>A0A2M8GIN6_9BACT</name>
<dbReference type="Gene3D" id="3.20.20.70">
    <property type="entry name" value="Aldolase class I"/>
    <property type="match status" value="1"/>
</dbReference>
<comment type="caution">
    <text evidence="3">The sequence shown here is derived from an EMBL/GenBank/DDBJ whole genome shotgun (WGS) entry which is preliminary data.</text>
</comment>
<dbReference type="Pfam" id="PF00834">
    <property type="entry name" value="Ribul_P_3_epim"/>
    <property type="match status" value="1"/>
</dbReference>
<dbReference type="InterPro" id="IPR013785">
    <property type="entry name" value="Aldolase_TIM"/>
</dbReference>
<dbReference type="PANTHER" id="PTHR11749">
    <property type="entry name" value="RIBULOSE-5-PHOSPHATE-3-EPIMERASE"/>
    <property type="match status" value="1"/>
</dbReference>
<gene>
    <name evidence="3" type="ORF">CO009_04005</name>
</gene>
<evidence type="ECO:0000256" key="2">
    <source>
        <dbReference type="ARBA" id="ARBA00023235"/>
    </source>
</evidence>
<keyword evidence="2" id="KW-0413">Isomerase</keyword>
<reference evidence="4" key="1">
    <citation type="submission" date="2017-09" db="EMBL/GenBank/DDBJ databases">
        <title>Depth-based differentiation of microbial function through sediment-hosted aquifers and enrichment of novel symbionts in the deep terrestrial subsurface.</title>
        <authorList>
            <person name="Probst A.J."/>
            <person name="Ladd B."/>
            <person name="Jarett J.K."/>
            <person name="Geller-Mcgrath D.E."/>
            <person name="Sieber C.M.K."/>
            <person name="Emerson J.B."/>
            <person name="Anantharaman K."/>
            <person name="Thomas B.C."/>
            <person name="Malmstrom R."/>
            <person name="Stieglmeier M."/>
            <person name="Klingl A."/>
            <person name="Woyke T."/>
            <person name="Ryan C.M."/>
            <person name="Banfield J.F."/>
        </authorList>
    </citation>
    <scope>NUCLEOTIDE SEQUENCE [LARGE SCALE GENOMIC DNA]</scope>
</reference>
<sequence length="138" mass="15562">DIHLMVKEPINWLKKCQFIEASRIVGQVEMMSDSEKFISSIKDMGTEAGLAFDIDTPIVDIPAETDLILIMGRKMGFTPETLDENIYDKIKQAKSFGKLVALDGGASLENFDKLKESGVDIIYSYHNYFDLINYGKDD</sequence>
<evidence type="ECO:0000313" key="3">
    <source>
        <dbReference type="EMBL" id="PJC79663.1"/>
    </source>
</evidence>
<dbReference type="Proteomes" id="UP000228960">
    <property type="component" value="Unassembled WGS sequence"/>
</dbReference>
<dbReference type="EMBL" id="PFQM01000130">
    <property type="protein sequence ID" value="PJC79663.1"/>
    <property type="molecule type" value="Genomic_DNA"/>
</dbReference>
<dbReference type="GO" id="GO:0005975">
    <property type="term" value="P:carbohydrate metabolic process"/>
    <property type="evidence" value="ECO:0007669"/>
    <property type="project" value="InterPro"/>
</dbReference>
<evidence type="ECO:0000313" key="4">
    <source>
        <dbReference type="Proteomes" id="UP000228960"/>
    </source>
</evidence>
<proteinExistence type="predicted"/>
<evidence type="ECO:0000256" key="1">
    <source>
        <dbReference type="ARBA" id="ARBA00022723"/>
    </source>
</evidence>